<gene>
    <name evidence="1" type="ORF">PIB30_026234</name>
</gene>
<reference evidence="1 2" key="1">
    <citation type="journal article" date="2023" name="Plants (Basel)">
        <title>Bridging the Gap: Combining Genomics and Transcriptomics Approaches to Understand Stylosanthes scabra, an Orphan Legume from the Brazilian Caatinga.</title>
        <authorList>
            <person name="Ferreira-Neto J.R.C."/>
            <person name="da Silva M.D."/>
            <person name="Binneck E."/>
            <person name="de Melo N.F."/>
            <person name="da Silva R.H."/>
            <person name="de Melo A.L.T.M."/>
            <person name="Pandolfi V."/>
            <person name="Bustamante F.O."/>
            <person name="Brasileiro-Vidal A.C."/>
            <person name="Benko-Iseppon A.M."/>
        </authorList>
    </citation>
    <scope>NUCLEOTIDE SEQUENCE [LARGE SCALE GENOMIC DNA]</scope>
    <source>
        <tissue evidence="1">Leaves</tissue>
    </source>
</reference>
<name>A0ABU6QA00_9FABA</name>
<evidence type="ECO:0000313" key="2">
    <source>
        <dbReference type="Proteomes" id="UP001341840"/>
    </source>
</evidence>
<organism evidence="1 2">
    <name type="scientific">Stylosanthes scabra</name>
    <dbReference type="NCBI Taxonomy" id="79078"/>
    <lineage>
        <taxon>Eukaryota</taxon>
        <taxon>Viridiplantae</taxon>
        <taxon>Streptophyta</taxon>
        <taxon>Embryophyta</taxon>
        <taxon>Tracheophyta</taxon>
        <taxon>Spermatophyta</taxon>
        <taxon>Magnoliopsida</taxon>
        <taxon>eudicotyledons</taxon>
        <taxon>Gunneridae</taxon>
        <taxon>Pentapetalae</taxon>
        <taxon>rosids</taxon>
        <taxon>fabids</taxon>
        <taxon>Fabales</taxon>
        <taxon>Fabaceae</taxon>
        <taxon>Papilionoideae</taxon>
        <taxon>50 kb inversion clade</taxon>
        <taxon>dalbergioids sensu lato</taxon>
        <taxon>Dalbergieae</taxon>
        <taxon>Pterocarpus clade</taxon>
        <taxon>Stylosanthes</taxon>
    </lineage>
</organism>
<keyword evidence="2" id="KW-1185">Reference proteome</keyword>
<dbReference type="PANTHER" id="PTHR42916:SF1">
    <property type="entry name" value="PROTEIN PHYLLO, CHLOROPLASTIC"/>
    <property type="match status" value="1"/>
</dbReference>
<evidence type="ECO:0000313" key="1">
    <source>
        <dbReference type="EMBL" id="MED6108668.1"/>
    </source>
</evidence>
<accession>A0ABU6QA00</accession>
<dbReference type="PANTHER" id="PTHR42916">
    <property type="entry name" value="2-SUCCINYL-5-ENOLPYRUVYL-6-HYDROXY-3-CYCLOHEXENE-1-CARBOXYLATE SYNTHASE"/>
    <property type="match status" value="1"/>
</dbReference>
<dbReference type="Proteomes" id="UP001341840">
    <property type="component" value="Unassembled WGS sequence"/>
</dbReference>
<dbReference type="EMBL" id="JASCZI010000098">
    <property type="protein sequence ID" value="MED6108668.1"/>
    <property type="molecule type" value="Genomic_DNA"/>
</dbReference>
<comment type="caution">
    <text evidence="1">The sequence shown here is derived from an EMBL/GenBank/DDBJ whole genome shotgun (WGS) entry which is preliminary data.</text>
</comment>
<sequence length="362" mass="39634">MKTAASAAAGMGGGGVRFDGPVPVSGEVEENAVVFEHCVTQTLPPALTLEEGLRKIKDAVQMLKLSPPRSSTGFLRFQVAVPPSPKALSWFCSQPELLGVYPLMYLSKNVDNPTLKSLYVNGSRGVFGIGSAVSFSSSSRGKPSLIKRLVQPAGLSKDWLLGDGVMFERLYISSDSTHIVAYGFMDINFDSDSISMNIEDGSFYFFIPEIELDELESISILTVTLAWDEFSLSTFEEALHSLENSLNQIICYTWSGSDTLKLKSVRSGLRKLNLVEDRAIARVYMNTITPRGRESVVDILELKESPSSSQFCVRLSATHAFSNNMLDQSNELSSSLIECANINAVWATLIVEECSRLGLTVR</sequence>
<proteinExistence type="predicted"/>
<protein>
    <submittedName>
        <fullName evidence="1">Uncharacterized protein</fullName>
    </submittedName>
</protein>